<dbReference type="AlphaFoldDB" id="A0A4Y2SQ49"/>
<sequence length="89" mass="10533">MRHCSSTWGKLKKRAARNSKFRLSDRKNNSAYYEQYSRRPLRQRYDASSAFQMFLGEIGKRGEKESTDYTFMPICGTPTEDLKLSRQRL</sequence>
<dbReference type="EMBL" id="BGPR01023258">
    <property type="protein sequence ID" value="GBN90317.1"/>
    <property type="molecule type" value="Genomic_DNA"/>
</dbReference>
<comment type="caution">
    <text evidence="1">The sequence shown here is derived from an EMBL/GenBank/DDBJ whole genome shotgun (WGS) entry which is preliminary data.</text>
</comment>
<reference evidence="1 2" key="1">
    <citation type="journal article" date="2019" name="Sci. Rep.">
        <title>Orb-weaving spider Araneus ventricosus genome elucidates the spidroin gene catalogue.</title>
        <authorList>
            <person name="Kono N."/>
            <person name="Nakamura H."/>
            <person name="Ohtoshi R."/>
            <person name="Moran D.A.P."/>
            <person name="Shinohara A."/>
            <person name="Yoshida Y."/>
            <person name="Fujiwara M."/>
            <person name="Mori M."/>
            <person name="Tomita M."/>
            <person name="Arakawa K."/>
        </authorList>
    </citation>
    <scope>NUCLEOTIDE SEQUENCE [LARGE SCALE GENOMIC DNA]</scope>
</reference>
<proteinExistence type="predicted"/>
<name>A0A4Y2SQ49_ARAVE</name>
<gene>
    <name evidence="1" type="ORF">AVEN_137951_1</name>
</gene>
<evidence type="ECO:0000313" key="2">
    <source>
        <dbReference type="Proteomes" id="UP000499080"/>
    </source>
</evidence>
<keyword evidence="2" id="KW-1185">Reference proteome</keyword>
<dbReference type="Proteomes" id="UP000499080">
    <property type="component" value="Unassembled WGS sequence"/>
</dbReference>
<organism evidence="1 2">
    <name type="scientific">Araneus ventricosus</name>
    <name type="common">Orbweaver spider</name>
    <name type="synonym">Epeira ventricosa</name>
    <dbReference type="NCBI Taxonomy" id="182803"/>
    <lineage>
        <taxon>Eukaryota</taxon>
        <taxon>Metazoa</taxon>
        <taxon>Ecdysozoa</taxon>
        <taxon>Arthropoda</taxon>
        <taxon>Chelicerata</taxon>
        <taxon>Arachnida</taxon>
        <taxon>Araneae</taxon>
        <taxon>Araneomorphae</taxon>
        <taxon>Entelegynae</taxon>
        <taxon>Araneoidea</taxon>
        <taxon>Araneidae</taxon>
        <taxon>Araneus</taxon>
    </lineage>
</organism>
<protein>
    <submittedName>
        <fullName evidence="1">Uncharacterized protein</fullName>
    </submittedName>
</protein>
<evidence type="ECO:0000313" key="1">
    <source>
        <dbReference type="EMBL" id="GBN90317.1"/>
    </source>
</evidence>
<accession>A0A4Y2SQ49</accession>